<evidence type="ECO:0000313" key="9">
    <source>
        <dbReference type="EMBL" id="KAK8948413.1"/>
    </source>
</evidence>
<dbReference type="EMBL" id="JBBWWQ010000004">
    <property type="protein sequence ID" value="KAK8948413.1"/>
    <property type="molecule type" value="Genomic_DNA"/>
</dbReference>
<keyword evidence="4" id="KW-0328">Glycosyltransferase</keyword>
<keyword evidence="10" id="KW-1185">Reference proteome</keyword>
<feature type="region of interest" description="Disordered" evidence="7">
    <location>
        <begin position="51"/>
        <end position="77"/>
    </location>
</feature>
<accession>A0AAP0BQX0</accession>
<evidence type="ECO:0000256" key="6">
    <source>
        <dbReference type="ARBA" id="ARBA00022922"/>
    </source>
</evidence>
<proteinExistence type="predicted"/>
<comment type="caution">
    <text evidence="9">The sequence shown here is derived from an EMBL/GenBank/DDBJ whole genome shotgun (WGS) entry which is preliminary data.</text>
</comment>
<evidence type="ECO:0000259" key="8">
    <source>
        <dbReference type="Pfam" id="PF08323"/>
    </source>
</evidence>
<evidence type="ECO:0000313" key="10">
    <source>
        <dbReference type="Proteomes" id="UP001418222"/>
    </source>
</evidence>
<dbReference type="Gene3D" id="3.40.50.2000">
    <property type="entry name" value="Glycogen Phosphorylase B"/>
    <property type="match status" value="1"/>
</dbReference>
<dbReference type="CDD" id="cd09272">
    <property type="entry name" value="RNase_HI_RT_Ty1"/>
    <property type="match status" value="1"/>
</dbReference>
<dbReference type="InterPro" id="IPR043502">
    <property type="entry name" value="DNA/RNA_pol_sf"/>
</dbReference>
<dbReference type="SUPFAM" id="SSF53756">
    <property type="entry name" value="UDP-Glycosyltransferase/glycogen phosphorylase"/>
    <property type="match status" value="1"/>
</dbReference>
<evidence type="ECO:0000256" key="4">
    <source>
        <dbReference type="ARBA" id="ARBA00022676"/>
    </source>
</evidence>
<dbReference type="InterPro" id="IPR013534">
    <property type="entry name" value="Starch_synth_cat_dom"/>
</dbReference>
<dbReference type="PANTHER" id="PTHR46083">
    <property type="match status" value="1"/>
</dbReference>
<evidence type="ECO:0000256" key="5">
    <source>
        <dbReference type="ARBA" id="ARBA00022679"/>
    </source>
</evidence>
<comment type="pathway">
    <text evidence="2">Glycan biosynthesis; starch biosynthesis.</text>
</comment>
<sequence>MEEVSSHTLPLPITPLYSIPSRTLHDEAHILGELSQGELPHKELKLQVYSRRSKAPNTQTHPMLPAPVPTPSKESSKPLIALRKGDDVEEVRIEGEFGKTRKYILDLLEQFGMSGCRLADIPKEVNHNLGKNDGDPIEDVIGYQRLVGRLIYLSHTRPDIAYIVGVVSQYMHSLKTRHLDAAHRILRYLKTSPGRGILFTPNADMKIEGYTDADWGGSIEDRRSTSWYCLFVSENLVTWRSKKQSVVSRSSAEAKFRAMTHGNCEGLWIHSLMYDLGLSESSPIRLYCDNKAAISIANNPVQHDRTKHIEVDRHFIKENFEKKIILFICISFVPSEGQLADILTKSLGGILSVFVSTNWVGGLGDVVSGLSKSLQRRGHLVEIVLPKYDCLQYDQISGLKALDVAIESFFDGQLFKNNIWVGIVEGLPVFFIEPQHPSMFFHRGSFYGEHDDFKRFSFFSRAALELLYQAGKKPDIIHCHDWQTAFVAPLYWDIYAAKGFNSARICFTCHNFEYQGAAHVSELSSCGLDIQRLDRPDRMQDNLASDRINPLKGAIVFSNIVTTVSPTYAQEVLTPEGGPLVTEYFAEWKVFVDEIKDPWEIPTTREEC</sequence>
<organism evidence="9 10">
    <name type="scientific">Platanthera zijinensis</name>
    <dbReference type="NCBI Taxonomy" id="2320716"/>
    <lineage>
        <taxon>Eukaryota</taxon>
        <taxon>Viridiplantae</taxon>
        <taxon>Streptophyta</taxon>
        <taxon>Embryophyta</taxon>
        <taxon>Tracheophyta</taxon>
        <taxon>Spermatophyta</taxon>
        <taxon>Magnoliopsida</taxon>
        <taxon>Liliopsida</taxon>
        <taxon>Asparagales</taxon>
        <taxon>Orchidaceae</taxon>
        <taxon>Orchidoideae</taxon>
        <taxon>Orchideae</taxon>
        <taxon>Orchidinae</taxon>
        <taxon>Platanthera</taxon>
    </lineage>
</organism>
<gene>
    <name evidence="9" type="ORF">KSP39_PZI005292</name>
</gene>
<evidence type="ECO:0000256" key="2">
    <source>
        <dbReference type="ARBA" id="ARBA00004727"/>
    </source>
</evidence>
<protein>
    <recommendedName>
        <fullName evidence="3">starch synthase</fullName>
        <ecNumber evidence="3">2.4.1.21</ecNumber>
    </recommendedName>
</protein>
<dbReference type="GO" id="GO:0019252">
    <property type="term" value="P:starch biosynthetic process"/>
    <property type="evidence" value="ECO:0007669"/>
    <property type="project" value="UniProtKB-KW"/>
</dbReference>
<evidence type="ECO:0000256" key="7">
    <source>
        <dbReference type="SAM" id="MobiDB-lite"/>
    </source>
</evidence>
<dbReference type="SUPFAM" id="SSF56672">
    <property type="entry name" value="DNA/RNA polymerases"/>
    <property type="match status" value="1"/>
</dbReference>
<dbReference type="EC" id="2.4.1.21" evidence="3"/>
<evidence type="ECO:0000256" key="1">
    <source>
        <dbReference type="ARBA" id="ARBA00001478"/>
    </source>
</evidence>
<feature type="domain" description="Starch synthase catalytic" evidence="8">
    <location>
        <begin position="360"/>
        <end position="578"/>
    </location>
</feature>
<evidence type="ECO:0000256" key="3">
    <source>
        <dbReference type="ARBA" id="ARBA00012588"/>
    </source>
</evidence>
<reference evidence="9 10" key="1">
    <citation type="journal article" date="2022" name="Nat. Plants">
        <title>Genomes of leafy and leafless Platanthera orchids illuminate the evolution of mycoheterotrophy.</title>
        <authorList>
            <person name="Li M.H."/>
            <person name="Liu K.W."/>
            <person name="Li Z."/>
            <person name="Lu H.C."/>
            <person name="Ye Q.L."/>
            <person name="Zhang D."/>
            <person name="Wang J.Y."/>
            <person name="Li Y.F."/>
            <person name="Zhong Z.M."/>
            <person name="Liu X."/>
            <person name="Yu X."/>
            <person name="Liu D.K."/>
            <person name="Tu X.D."/>
            <person name="Liu B."/>
            <person name="Hao Y."/>
            <person name="Liao X.Y."/>
            <person name="Jiang Y.T."/>
            <person name="Sun W.H."/>
            <person name="Chen J."/>
            <person name="Chen Y.Q."/>
            <person name="Ai Y."/>
            <person name="Zhai J.W."/>
            <person name="Wu S.S."/>
            <person name="Zhou Z."/>
            <person name="Hsiao Y.Y."/>
            <person name="Wu W.L."/>
            <person name="Chen Y.Y."/>
            <person name="Lin Y.F."/>
            <person name="Hsu J.L."/>
            <person name="Li C.Y."/>
            <person name="Wang Z.W."/>
            <person name="Zhao X."/>
            <person name="Zhong W.Y."/>
            <person name="Ma X.K."/>
            <person name="Ma L."/>
            <person name="Huang J."/>
            <person name="Chen G.Z."/>
            <person name="Huang M.Z."/>
            <person name="Huang L."/>
            <person name="Peng D.H."/>
            <person name="Luo Y.B."/>
            <person name="Zou S.Q."/>
            <person name="Chen S.P."/>
            <person name="Lan S."/>
            <person name="Tsai W.C."/>
            <person name="Van de Peer Y."/>
            <person name="Liu Z.J."/>
        </authorList>
    </citation>
    <scope>NUCLEOTIDE SEQUENCE [LARGE SCALE GENOMIC DNA]</scope>
    <source>
        <strain evidence="9">Lor287</strain>
    </source>
</reference>
<dbReference type="GO" id="GO:0009011">
    <property type="term" value="F:alpha-1,4-glucan glucosyltransferase (ADP-glucose donor) activity"/>
    <property type="evidence" value="ECO:0007669"/>
    <property type="project" value="UniProtKB-EC"/>
</dbReference>
<dbReference type="Proteomes" id="UP001418222">
    <property type="component" value="Unassembled WGS sequence"/>
</dbReference>
<dbReference type="PANTHER" id="PTHR46083:SF2">
    <property type="entry name" value="STARCH SYNTHASE 4, CHLOROPLASTIC_AMYLOPLASTIC-RELATED"/>
    <property type="match status" value="1"/>
</dbReference>
<dbReference type="Pfam" id="PF08323">
    <property type="entry name" value="Glyco_transf_5"/>
    <property type="match status" value="1"/>
</dbReference>
<comment type="catalytic activity">
    <reaction evidence="1">
        <text>[(1-&gt;4)-alpha-D-glucosyl](n) + ADP-alpha-D-glucose = [(1-&gt;4)-alpha-D-glucosyl](n+1) + ADP + H(+)</text>
        <dbReference type="Rhea" id="RHEA:18189"/>
        <dbReference type="Rhea" id="RHEA-COMP:9584"/>
        <dbReference type="Rhea" id="RHEA-COMP:9587"/>
        <dbReference type="ChEBI" id="CHEBI:15378"/>
        <dbReference type="ChEBI" id="CHEBI:15444"/>
        <dbReference type="ChEBI" id="CHEBI:57498"/>
        <dbReference type="ChEBI" id="CHEBI:456216"/>
        <dbReference type="EC" id="2.4.1.21"/>
    </reaction>
</comment>
<keyword evidence="6" id="KW-0750">Starch biosynthesis</keyword>
<keyword evidence="5" id="KW-0808">Transferase</keyword>
<name>A0AAP0BQX0_9ASPA</name>
<dbReference type="AlphaFoldDB" id="A0AAP0BQX0"/>